<comment type="subcellular location">
    <subcellularLocation>
        <location evidence="5">Cell membrane</location>
        <topology evidence="5">Peripheral membrane protein</topology>
        <orientation evidence="5">Cytoplasmic side</orientation>
    </subcellularLocation>
    <text evidence="5">Localizes to the Z ring in an FtsZ-dependent manner. Targeted to the membrane through a conserved C-terminal amphipathic helix.</text>
</comment>
<dbReference type="EMBL" id="AZFN01000006">
    <property type="protein sequence ID" value="KRM02856.1"/>
    <property type="molecule type" value="Genomic_DNA"/>
</dbReference>
<dbReference type="InterPro" id="IPR050696">
    <property type="entry name" value="FtsA/MreB"/>
</dbReference>
<dbReference type="PANTHER" id="PTHR32432:SF4">
    <property type="entry name" value="CELL DIVISION PROTEIN FTSA"/>
    <property type="match status" value="1"/>
</dbReference>
<keyword evidence="10" id="KW-1185">Reference proteome</keyword>
<dbReference type="GO" id="GO:0043093">
    <property type="term" value="P:FtsZ-dependent cytokinesis"/>
    <property type="evidence" value="ECO:0007669"/>
    <property type="project" value="UniProtKB-UniRule"/>
</dbReference>
<comment type="caution">
    <text evidence="9">The sequence shown here is derived from an EMBL/GenBank/DDBJ whole genome shotgun (WGS) entry which is preliminary data.</text>
</comment>
<dbReference type="Pfam" id="PF02491">
    <property type="entry name" value="SHS2_FTSA"/>
    <property type="match status" value="1"/>
</dbReference>
<evidence type="ECO:0000256" key="3">
    <source>
        <dbReference type="ARBA" id="ARBA00023136"/>
    </source>
</evidence>
<dbReference type="InterPro" id="IPR020823">
    <property type="entry name" value="Cell_div_FtsA"/>
</dbReference>
<dbReference type="CDD" id="cd24048">
    <property type="entry name" value="ASKHA_NBD_FtsA"/>
    <property type="match status" value="1"/>
</dbReference>
<comment type="subunit">
    <text evidence="5">Self-interacts. Interacts with FtsZ.</text>
</comment>
<dbReference type="GO" id="GO:0032153">
    <property type="term" value="C:cell division site"/>
    <property type="evidence" value="ECO:0007669"/>
    <property type="project" value="UniProtKB-UniRule"/>
</dbReference>
<dbReference type="HAMAP" id="MF_02033">
    <property type="entry name" value="FtsA"/>
    <property type="match status" value="1"/>
</dbReference>
<proteinExistence type="inferred from homology"/>
<evidence type="ECO:0000259" key="8">
    <source>
        <dbReference type="SMART" id="SM00842"/>
    </source>
</evidence>
<dbReference type="NCBIfam" id="TIGR01174">
    <property type="entry name" value="ftsA"/>
    <property type="match status" value="1"/>
</dbReference>
<dbReference type="RefSeq" id="WP_056937014.1">
    <property type="nucleotide sequence ID" value="NZ_AZFN01000006.1"/>
</dbReference>
<dbReference type="Pfam" id="PF14450">
    <property type="entry name" value="FtsA"/>
    <property type="match status" value="1"/>
</dbReference>
<sequence>MQNTQLYVGLDIGTTSIKVLVCENVKGDLKVIGVGTQPTTGLNRGVIVDIDKTASAISQAVAQAAEKSGVQIREVVVGLPANYLRLSEVHGMVTLNTEQGQSREITDQDVIDVAQATMNQALSPDQEPIDLVIRDFAVDRFTGIKDPRGMVGVRLEMWATMYSGLTTVIHNARKAVEQAGLNVQDFVIAPIATGFNLLNDGEQDFGTLMIDLGGGQTTTSIILDHQLKFAYVDPEGGQLITHDISEVLNTSQRNAEQLKRDHGFANSELASDDVQLPVEVVGKNQPVNISEKYLSEIIEARVRQIFERAKNQLDSVQAPDLPGGLVLTGGVAALPGIKELASEYFSGNIKVFVPDQMGIRHPGFSQVLALCRYESNLSEVEQLVKLVVNQGALIESPHQYGQFQNVPEPQYRPPVAPTPRRAASEGDNNQSDTPRPSRPNQRKSSSNPTIEKVKGFFSNFFD</sequence>
<keyword evidence="1 5" id="KW-1003">Cell membrane</keyword>
<accession>A0A0R1VBG5</accession>
<evidence type="ECO:0000256" key="7">
    <source>
        <dbReference type="SAM" id="MobiDB-lite"/>
    </source>
</evidence>
<evidence type="ECO:0000256" key="4">
    <source>
        <dbReference type="ARBA" id="ARBA00023306"/>
    </source>
</evidence>
<feature type="domain" description="SHS2" evidence="8">
    <location>
        <begin position="7"/>
        <end position="197"/>
    </location>
</feature>
<evidence type="ECO:0000256" key="5">
    <source>
        <dbReference type="HAMAP-Rule" id="MF_02033"/>
    </source>
</evidence>
<dbReference type="SMART" id="SM00842">
    <property type="entry name" value="FtsA"/>
    <property type="match status" value="1"/>
</dbReference>
<feature type="compositionally biased region" description="Polar residues" evidence="7">
    <location>
        <begin position="426"/>
        <end position="449"/>
    </location>
</feature>
<comment type="similarity">
    <text evidence="5 6">Belongs to the FtsA/MreB family.</text>
</comment>
<evidence type="ECO:0000313" key="9">
    <source>
        <dbReference type="EMBL" id="KRM02856.1"/>
    </source>
</evidence>
<dbReference type="InterPro" id="IPR003494">
    <property type="entry name" value="SHS2_FtsA"/>
</dbReference>
<keyword evidence="4 5" id="KW-0131">Cell cycle</keyword>
<evidence type="ECO:0000256" key="6">
    <source>
        <dbReference type="PIRNR" id="PIRNR003101"/>
    </source>
</evidence>
<dbReference type="PIRSF" id="PIRSF003101">
    <property type="entry name" value="FtsA"/>
    <property type="match status" value="1"/>
</dbReference>
<dbReference type="SUPFAM" id="SSF53067">
    <property type="entry name" value="Actin-like ATPase domain"/>
    <property type="match status" value="2"/>
</dbReference>
<dbReference type="InterPro" id="IPR043129">
    <property type="entry name" value="ATPase_NBD"/>
</dbReference>
<name>A0A0R1VBG5_9LACO</name>
<dbReference type="PATRIC" id="fig|1423749.3.peg.1605"/>
<evidence type="ECO:0000256" key="1">
    <source>
        <dbReference type="ARBA" id="ARBA00022475"/>
    </source>
</evidence>
<dbReference type="AlphaFoldDB" id="A0A0R1VBG5"/>
<organism evidence="9 10">
    <name type="scientific">Limosilactobacillus gastricus DSM 16045</name>
    <dbReference type="NCBI Taxonomy" id="1423749"/>
    <lineage>
        <taxon>Bacteria</taxon>
        <taxon>Bacillati</taxon>
        <taxon>Bacillota</taxon>
        <taxon>Bacilli</taxon>
        <taxon>Lactobacillales</taxon>
        <taxon>Lactobacillaceae</taxon>
        <taxon>Limosilactobacillus</taxon>
    </lineage>
</organism>
<keyword evidence="3 5" id="KW-0472">Membrane</keyword>
<evidence type="ECO:0000256" key="2">
    <source>
        <dbReference type="ARBA" id="ARBA00022618"/>
    </source>
</evidence>
<gene>
    <name evidence="5" type="primary">ftsA</name>
    <name evidence="9" type="ORF">FC60_GL001552</name>
</gene>
<comment type="function">
    <text evidence="5 6">Cell division protein that is involved in the assembly of the Z ring. May serve as a membrane anchor for the Z ring.</text>
</comment>
<protein>
    <recommendedName>
        <fullName evidence="5 6">Cell division protein FtsA</fullName>
    </recommendedName>
</protein>
<dbReference type="GO" id="GO:0009898">
    <property type="term" value="C:cytoplasmic side of plasma membrane"/>
    <property type="evidence" value="ECO:0007669"/>
    <property type="project" value="UniProtKB-UniRule"/>
</dbReference>
<reference evidence="9 10" key="1">
    <citation type="journal article" date="2015" name="Genome Announc.">
        <title>Expanding the biotechnology potential of lactobacilli through comparative genomics of 213 strains and associated genera.</title>
        <authorList>
            <person name="Sun Z."/>
            <person name="Harris H.M."/>
            <person name="McCann A."/>
            <person name="Guo C."/>
            <person name="Argimon S."/>
            <person name="Zhang W."/>
            <person name="Yang X."/>
            <person name="Jeffery I.B."/>
            <person name="Cooney J.C."/>
            <person name="Kagawa T.F."/>
            <person name="Liu W."/>
            <person name="Song Y."/>
            <person name="Salvetti E."/>
            <person name="Wrobel A."/>
            <person name="Rasinkangas P."/>
            <person name="Parkhill J."/>
            <person name="Rea M.C."/>
            <person name="O'Sullivan O."/>
            <person name="Ritari J."/>
            <person name="Douillard F.P."/>
            <person name="Paul Ross R."/>
            <person name="Yang R."/>
            <person name="Briner A.E."/>
            <person name="Felis G.E."/>
            <person name="de Vos W.M."/>
            <person name="Barrangou R."/>
            <person name="Klaenhammer T.R."/>
            <person name="Caufield P.W."/>
            <person name="Cui Y."/>
            <person name="Zhang H."/>
            <person name="O'Toole P.W."/>
        </authorList>
    </citation>
    <scope>NUCLEOTIDE SEQUENCE [LARGE SCALE GENOMIC DNA]</scope>
    <source>
        <strain evidence="9 10">DSM 16045</strain>
    </source>
</reference>
<dbReference type="PANTHER" id="PTHR32432">
    <property type="entry name" value="CELL DIVISION PROTEIN FTSA-RELATED"/>
    <property type="match status" value="1"/>
</dbReference>
<dbReference type="Gene3D" id="3.30.420.40">
    <property type="match status" value="2"/>
</dbReference>
<evidence type="ECO:0000313" key="10">
    <source>
        <dbReference type="Proteomes" id="UP000051739"/>
    </source>
</evidence>
<keyword evidence="2 5" id="KW-0132">Cell division</keyword>
<dbReference type="Proteomes" id="UP000051739">
    <property type="component" value="Unassembled WGS sequence"/>
</dbReference>
<feature type="region of interest" description="Disordered" evidence="7">
    <location>
        <begin position="403"/>
        <end position="451"/>
    </location>
</feature>